<dbReference type="STRING" id="1125725.HMPREF1325_1255"/>
<dbReference type="RefSeq" id="WP_021330040.1">
    <property type="nucleotide sequence ID" value="NZ_AUZJ01000020.1"/>
</dbReference>
<evidence type="ECO:0000313" key="2">
    <source>
        <dbReference type="EMBL" id="ERF60979.1"/>
    </source>
</evidence>
<dbReference type="PANTHER" id="PTHR10093">
    <property type="entry name" value="IRON-SULFUR CLUSTER ASSEMBLY ENZYME NIFU HOMOLOG"/>
    <property type="match status" value="1"/>
</dbReference>
<organism evidence="2 4">
    <name type="scientific">Treponema socranskii subsp. socranskii VPI DR56BR1116 = ATCC 35536</name>
    <dbReference type="NCBI Taxonomy" id="1125725"/>
    <lineage>
        <taxon>Bacteria</taxon>
        <taxon>Pseudomonadati</taxon>
        <taxon>Spirochaetota</taxon>
        <taxon>Spirochaetia</taxon>
        <taxon>Spirochaetales</taxon>
        <taxon>Treponemataceae</taxon>
        <taxon>Treponema</taxon>
    </lineage>
</organism>
<dbReference type="Gene3D" id="3.90.1010.10">
    <property type="match status" value="1"/>
</dbReference>
<evidence type="ECO:0000259" key="1">
    <source>
        <dbReference type="Pfam" id="PF01592"/>
    </source>
</evidence>
<evidence type="ECO:0000313" key="5">
    <source>
        <dbReference type="Proteomes" id="UP000016646"/>
    </source>
</evidence>
<accession>U2MX88</accession>
<sequence length="165" mass="17794">METKELYREILNEHNLNPAHKKPMAHPTLILNGVNPSCGDNITLSLQIDDDGTITDGSFTGSGCAISQASVDMMLDLVVGKNKTEALRLANIFMSMIKGDAAASEIEQLDEAAALEDVSKMPARVKCAVLGWRTMMEMFDKNKSVGSGSATHCDNCTQKDVCTKA</sequence>
<dbReference type="AlphaFoldDB" id="U2MX88"/>
<comment type="caution">
    <text evidence="2">The sequence shown here is derived from an EMBL/GenBank/DDBJ whole genome shotgun (WGS) entry which is preliminary data.</text>
</comment>
<keyword evidence="5" id="KW-1185">Reference proteome</keyword>
<proteinExistence type="predicted"/>
<gene>
    <name evidence="3" type="ORF">HMPREF0860_1948</name>
    <name evidence="2" type="ORF">HMPREF1325_1255</name>
</gene>
<dbReference type="EMBL" id="AUZJ01000020">
    <property type="protein sequence ID" value="ERF60979.1"/>
    <property type="molecule type" value="Genomic_DNA"/>
</dbReference>
<dbReference type="Proteomes" id="UP000016412">
    <property type="component" value="Unassembled WGS sequence"/>
</dbReference>
<dbReference type="GO" id="GO:0051536">
    <property type="term" value="F:iron-sulfur cluster binding"/>
    <property type="evidence" value="ECO:0007669"/>
    <property type="project" value="InterPro"/>
</dbReference>
<dbReference type="SUPFAM" id="SSF82649">
    <property type="entry name" value="SufE/NifU"/>
    <property type="match status" value="1"/>
</dbReference>
<dbReference type="Pfam" id="PF01592">
    <property type="entry name" value="NifU_N"/>
    <property type="match status" value="1"/>
</dbReference>
<dbReference type="OrthoDB" id="9804157at2"/>
<name>U2MX88_TRESO</name>
<dbReference type="GO" id="GO:0016226">
    <property type="term" value="P:iron-sulfur cluster assembly"/>
    <property type="evidence" value="ECO:0007669"/>
    <property type="project" value="InterPro"/>
</dbReference>
<reference evidence="4 5" key="1">
    <citation type="submission" date="2013-08" db="EMBL/GenBank/DDBJ databases">
        <authorList>
            <person name="Durkin A.S."/>
            <person name="Haft D.R."/>
            <person name="McCorrison J."/>
            <person name="Torralba M."/>
            <person name="Gillis M."/>
            <person name="Haft D.H."/>
            <person name="Methe B."/>
            <person name="Sutton G."/>
            <person name="Nelson K.E."/>
        </authorList>
    </citation>
    <scope>NUCLEOTIDE SEQUENCE [LARGE SCALE GENOMIC DNA]</scope>
    <source>
        <strain evidence="3 5">ATCC 35536</strain>
        <strain evidence="2 4">VPI DR56BR1116</strain>
    </source>
</reference>
<dbReference type="EMBL" id="AVQI01000030">
    <property type="protein sequence ID" value="ERK03829.1"/>
    <property type="molecule type" value="Genomic_DNA"/>
</dbReference>
<dbReference type="eggNOG" id="COG0822">
    <property type="taxonomic scope" value="Bacteria"/>
</dbReference>
<dbReference type="InterPro" id="IPR002871">
    <property type="entry name" value="NIF_FeS_clus_asmbl_NifU_N"/>
</dbReference>
<protein>
    <submittedName>
        <fullName evidence="2">SUF system FeS assembly protein, NifU family</fullName>
    </submittedName>
</protein>
<dbReference type="NCBIfam" id="TIGR01994">
    <property type="entry name" value="SUF_scaf_2"/>
    <property type="match status" value="1"/>
</dbReference>
<evidence type="ECO:0000313" key="3">
    <source>
        <dbReference type="EMBL" id="ERK03829.1"/>
    </source>
</evidence>
<dbReference type="CDD" id="cd06664">
    <property type="entry name" value="IscU_like"/>
    <property type="match status" value="1"/>
</dbReference>
<dbReference type="GO" id="GO:0005506">
    <property type="term" value="F:iron ion binding"/>
    <property type="evidence" value="ECO:0007669"/>
    <property type="project" value="InterPro"/>
</dbReference>
<dbReference type="PATRIC" id="fig|1125725.3.peg.1030"/>
<dbReference type="Proteomes" id="UP000016646">
    <property type="component" value="Unassembled WGS sequence"/>
</dbReference>
<feature type="domain" description="NIF system FeS cluster assembly NifU N-terminal" evidence="1">
    <location>
        <begin position="7"/>
        <end position="127"/>
    </location>
</feature>
<evidence type="ECO:0000313" key="4">
    <source>
        <dbReference type="Proteomes" id="UP000016412"/>
    </source>
</evidence>